<evidence type="ECO:0000256" key="4">
    <source>
        <dbReference type="ARBA" id="ARBA00022679"/>
    </source>
</evidence>
<name>A0A2C8F6S8_9BACT</name>
<dbReference type="PANTHER" id="PTHR43374">
    <property type="entry name" value="FLAVIN PRENYLTRANSFERASE"/>
    <property type="match status" value="1"/>
</dbReference>
<feature type="domain" description="Flavoprotein" evidence="8">
    <location>
        <begin position="4"/>
        <end position="176"/>
    </location>
</feature>
<feature type="binding site" evidence="7">
    <location>
        <position position="171"/>
    </location>
    <ligand>
        <name>dimethylallyl phosphate</name>
        <dbReference type="ChEBI" id="CHEBI:88052"/>
    </ligand>
</feature>
<comment type="function">
    <text evidence="7">Flavin prenyltransferase that catalyzes the synthesis of the prenylated FMN cofactor (prenyl-FMN) for 4-hydroxy-3-polyprenylbenzoic acid decarboxylase UbiD. The prenyltransferase is metal-independent and links a dimethylallyl moiety from dimethylallyl monophosphate (DMAP) to the flavin N5 and C6 atoms of FMN.</text>
</comment>
<dbReference type="PANTHER" id="PTHR43374:SF1">
    <property type="entry name" value="FLAVIN PRENYLTRANSFERASE PAD1, MITOCHONDRIAL"/>
    <property type="match status" value="1"/>
</dbReference>
<accession>A0A2C8F6S8</accession>
<comment type="caution">
    <text evidence="7">Lacks conserved residue(s) required for the propagation of feature annotation.</text>
</comment>
<sequence length="191" mass="20274">MNKKRIILAVTGASGSIYAIRLAKALGNMDNVELHVIVSDAAVQVLTLETDESIEAITGNAHAVHHAANIAAPPASGSWQHDGMIICPCSMASLSAVATGFGHNLIHRAADVALKEGKPLVLVPRETPLSTIHLNNMLTARQAGATIVPASPGFYHGPKTIEDLADQLAGKILDQLDIPHTLYKRWGEQED</sequence>
<dbReference type="AlphaFoldDB" id="A0A2C8F6S8"/>
<dbReference type="KEGG" id="pprf:DPRO_1211"/>
<dbReference type="OrthoDB" id="9781577at2"/>
<keyword evidence="4 7" id="KW-0808">Transferase</keyword>
<feature type="binding site" evidence="7">
    <location>
        <begin position="90"/>
        <end position="93"/>
    </location>
    <ligand>
        <name>FMN</name>
        <dbReference type="ChEBI" id="CHEBI:58210"/>
    </ligand>
</feature>
<dbReference type="Proteomes" id="UP000219215">
    <property type="component" value="Chromosome DPRO"/>
</dbReference>
<gene>
    <name evidence="7 9" type="primary">ubiX</name>
    <name evidence="9" type="ORF">DPRO_1211</name>
</gene>
<evidence type="ECO:0000256" key="6">
    <source>
        <dbReference type="ARBA" id="ARBA00060793"/>
    </source>
</evidence>
<reference evidence="10" key="1">
    <citation type="submission" date="2017-09" db="EMBL/GenBank/DDBJ databases">
        <authorList>
            <person name="Regsiter A."/>
            <person name="William W."/>
        </authorList>
    </citation>
    <scope>NUCLEOTIDE SEQUENCE [LARGE SCALE GENOMIC DNA]</scope>
    <source>
        <strain evidence="10">500-1</strain>
    </source>
</reference>
<dbReference type="InterPro" id="IPR036551">
    <property type="entry name" value="Flavin_trans-like"/>
</dbReference>
<dbReference type="NCBIfam" id="TIGR00421">
    <property type="entry name" value="ubiX_pad"/>
    <property type="match status" value="1"/>
</dbReference>
<dbReference type="EC" id="2.5.1.129" evidence="7"/>
<keyword evidence="3 7" id="KW-0288">FMN</keyword>
<evidence type="ECO:0000313" key="10">
    <source>
        <dbReference type="Proteomes" id="UP000219215"/>
    </source>
</evidence>
<evidence type="ECO:0000256" key="5">
    <source>
        <dbReference type="ARBA" id="ARBA00050612"/>
    </source>
</evidence>
<dbReference type="GO" id="GO:0016831">
    <property type="term" value="F:carboxy-lyase activity"/>
    <property type="evidence" value="ECO:0007669"/>
    <property type="project" value="TreeGrafter"/>
</dbReference>
<evidence type="ECO:0000313" key="9">
    <source>
        <dbReference type="EMBL" id="SOB58097.1"/>
    </source>
</evidence>
<dbReference type="InterPro" id="IPR003382">
    <property type="entry name" value="Flavoprotein"/>
</dbReference>
<evidence type="ECO:0000256" key="7">
    <source>
        <dbReference type="HAMAP-Rule" id="MF_01984"/>
    </source>
</evidence>
<feature type="binding site" evidence="7">
    <location>
        <position position="125"/>
    </location>
    <ligand>
        <name>FMN</name>
        <dbReference type="ChEBI" id="CHEBI:58210"/>
    </ligand>
</feature>
<feature type="binding site" evidence="7">
    <location>
        <position position="155"/>
    </location>
    <ligand>
        <name>dimethylallyl phosphate</name>
        <dbReference type="ChEBI" id="CHEBI:88052"/>
    </ligand>
</feature>
<dbReference type="NCBIfam" id="NF004685">
    <property type="entry name" value="PRK06029.1"/>
    <property type="match status" value="1"/>
</dbReference>
<dbReference type="HAMAP" id="MF_01984">
    <property type="entry name" value="ubiX_pad"/>
    <property type="match status" value="1"/>
</dbReference>
<keyword evidence="10" id="KW-1185">Reference proteome</keyword>
<evidence type="ECO:0000259" key="8">
    <source>
        <dbReference type="Pfam" id="PF02441"/>
    </source>
</evidence>
<organism evidence="9 10">
    <name type="scientific">Pseudodesulfovibrio profundus</name>
    <dbReference type="NCBI Taxonomy" id="57320"/>
    <lineage>
        <taxon>Bacteria</taxon>
        <taxon>Pseudomonadati</taxon>
        <taxon>Thermodesulfobacteriota</taxon>
        <taxon>Desulfovibrionia</taxon>
        <taxon>Desulfovibrionales</taxon>
        <taxon>Desulfovibrionaceae</taxon>
    </lineage>
</organism>
<comment type="catalytic activity">
    <reaction evidence="5 7">
        <text>dimethylallyl phosphate + FMNH2 = prenylated FMNH2 + phosphate</text>
        <dbReference type="Rhea" id="RHEA:37743"/>
        <dbReference type="ChEBI" id="CHEBI:43474"/>
        <dbReference type="ChEBI" id="CHEBI:57618"/>
        <dbReference type="ChEBI" id="CHEBI:87467"/>
        <dbReference type="ChEBI" id="CHEBI:88052"/>
        <dbReference type="EC" id="2.5.1.129"/>
    </reaction>
</comment>
<keyword evidence="1 7" id="KW-0637">Prenyltransferase</keyword>
<feature type="binding site" evidence="7">
    <location>
        <begin position="12"/>
        <end position="14"/>
    </location>
    <ligand>
        <name>FMN</name>
        <dbReference type="ChEBI" id="CHEBI:58210"/>
    </ligand>
</feature>
<dbReference type="Pfam" id="PF02441">
    <property type="entry name" value="Flavoprotein"/>
    <property type="match status" value="1"/>
</dbReference>
<comment type="similarity">
    <text evidence="6 7">Belongs to the UbiX/PAD1 family.</text>
</comment>
<dbReference type="GO" id="GO:0106141">
    <property type="term" value="F:flavin prenyltransferase activity"/>
    <property type="evidence" value="ECO:0007669"/>
    <property type="project" value="UniProtKB-EC"/>
</dbReference>
<dbReference type="Gene3D" id="3.40.50.1950">
    <property type="entry name" value="Flavin prenyltransferase-like"/>
    <property type="match status" value="1"/>
</dbReference>
<keyword evidence="2 7" id="KW-0285">Flavoprotein</keyword>
<dbReference type="EMBL" id="LT907975">
    <property type="protein sequence ID" value="SOB58097.1"/>
    <property type="molecule type" value="Genomic_DNA"/>
</dbReference>
<evidence type="ECO:0000256" key="3">
    <source>
        <dbReference type="ARBA" id="ARBA00022643"/>
    </source>
</evidence>
<dbReference type="RefSeq" id="WP_097011226.1">
    <property type="nucleotide sequence ID" value="NZ_LT907975.1"/>
</dbReference>
<feature type="binding site" evidence="7">
    <location>
        <position position="39"/>
    </location>
    <ligand>
        <name>FMN</name>
        <dbReference type="ChEBI" id="CHEBI:58210"/>
    </ligand>
</feature>
<proteinExistence type="inferred from homology"/>
<evidence type="ECO:0000256" key="2">
    <source>
        <dbReference type="ARBA" id="ARBA00022630"/>
    </source>
</evidence>
<dbReference type="InterPro" id="IPR004507">
    <property type="entry name" value="UbiX-like"/>
</dbReference>
<dbReference type="FunFam" id="3.40.50.1950:FF:000001">
    <property type="entry name" value="Flavin prenyltransferase UbiX"/>
    <property type="match status" value="1"/>
</dbReference>
<evidence type="ECO:0000256" key="1">
    <source>
        <dbReference type="ARBA" id="ARBA00022602"/>
    </source>
</evidence>
<dbReference type="SUPFAM" id="SSF52507">
    <property type="entry name" value="Homo-oligomeric flavin-containing Cys decarboxylases, HFCD"/>
    <property type="match status" value="1"/>
</dbReference>
<protein>
    <recommendedName>
        <fullName evidence="7">Flavin prenyltransferase UbiX</fullName>
        <ecNumber evidence="7">2.5.1.129</ecNumber>
    </recommendedName>
</protein>